<dbReference type="Gene3D" id="1.10.10.1320">
    <property type="entry name" value="Anti-sigma factor, zinc-finger domain"/>
    <property type="match status" value="1"/>
</dbReference>
<reference evidence="1 2" key="1">
    <citation type="submission" date="2020-04" db="EMBL/GenBank/DDBJ databases">
        <title>Azohydromonas sp. isolated from soil.</title>
        <authorList>
            <person name="Dahal R.H."/>
        </authorList>
    </citation>
    <scope>NUCLEOTIDE SEQUENCE [LARGE SCALE GENOMIC DNA]</scope>
    <source>
        <strain evidence="1 2">G-1-1-14</strain>
    </source>
</reference>
<protein>
    <recommendedName>
        <fullName evidence="3">Zinc-finger</fullName>
    </recommendedName>
</protein>
<dbReference type="RefSeq" id="WP_169158531.1">
    <property type="nucleotide sequence ID" value="NZ_JABBFW010000001.1"/>
</dbReference>
<name>A0A848F0N8_9BURK</name>
<sequence>MNDEHLEELLPFYVNGTLSEPERARVEAYLQAHPQAQAELQWLRSLQAKVREEVPPVPEDVGLERALRRIRTEGPAPQGARAAAQPGFGERLRGWLAALVPQAVVRPALAGALALAAVQGAVILQLLDRQEDASTELRALRGSVAEQGPYVRINFKAEAREADIRMLLVGIHGSLAAGPGQLGDYYVRVPAERLDQVTAQLKASPIVDGLQVVDGLPARQ</sequence>
<dbReference type="Proteomes" id="UP000574067">
    <property type="component" value="Unassembled WGS sequence"/>
</dbReference>
<evidence type="ECO:0000313" key="1">
    <source>
        <dbReference type="EMBL" id="NML13617.1"/>
    </source>
</evidence>
<dbReference type="EMBL" id="JABBFW010000001">
    <property type="protein sequence ID" value="NML13617.1"/>
    <property type="molecule type" value="Genomic_DNA"/>
</dbReference>
<gene>
    <name evidence="1" type="ORF">HHL10_01300</name>
</gene>
<comment type="caution">
    <text evidence="1">The sequence shown here is derived from an EMBL/GenBank/DDBJ whole genome shotgun (WGS) entry which is preliminary data.</text>
</comment>
<dbReference type="AlphaFoldDB" id="A0A848F0N8"/>
<evidence type="ECO:0000313" key="2">
    <source>
        <dbReference type="Proteomes" id="UP000574067"/>
    </source>
</evidence>
<dbReference type="InterPro" id="IPR041916">
    <property type="entry name" value="Anti_sigma_zinc_sf"/>
</dbReference>
<keyword evidence="2" id="KW-1185">Reference proteome</keyword>
<evidence type="ECO:0008006" key="3">
    <source>
        <dbReference type="Google" id="ProtNLM"/>
    </source>
</evidence>
<organism evidence="1 2">
    <name type="scientific">Azohydromonas caseinilytica</name>
    <dbReference type="NCBI Taxonomy" id="2728836"/>
    <lineage>
        <taxon>Bacteria</taxon>
        <taxon>Pseudomonadati</taxon>
        <taxon>Pseudomonadota</taxon>
        <taxon>Betaproteobacteria</taxon>
        <taxon>Burkholderiales</taxon>
        <taxon>Sphaerotilaceae</taxon>
        <taxon>Azohydromonas</taxon>
    </lineage>
</organism>
<proteinExistence type="predicted"/>
<accession>A0A848F0N8</accession>